<evidence type="ECO:0000259" key="1">
    <source>
        <dbReference type="Pfam" id="PF08241"/>
    </source>
</evidence>
<dbReference type="InterPro" id="IPR013216">
    <property type="entry name" value="Methyltransf_11"/>
</dbReference>
<gene>
    <name evidence="2" type="ORF">GM661_14465</name>
</gene>
<dbReference type="SUPFAM" id="SSF53335">
    <property type="entry name" value="S-adenosyl-L-methionine-dependent methyltransferases"/>
    <property type="match status" value="1"/>
</dbReference>
<dbReference type="Proteomes" id="UP000665020">
    <property type="component" value="Chromosome"/>
</dbReference>
<dbReference type="CDD" id="cd02440">
    <property type="entry name" value="AdoMet_MTases"/>
    <property type="match status" value="1"/>
</dbReference>
<keyword evidence="2" id="KW-0808">Transferase</keyword>
<dbReference type="PANTHER" id="PTHR42912">
    <property type="entry name" value="METHYLTRANSFERASE"/>
    <property type="match status" value="1"/>
</dbReference>
<protein>
    <submittedName>
        <fullName evidence="2">Methyltransferase domain-containing protein</fullName>
    </submittedName>
</protein>
<dbReference type="EMBL" id="CP046640">
    <property type="protein sequence ID" value="QTL99075.1"/>
    <property type="molecule type" value="Genomic_DNA"/>
</dbReference>
<dbReference type="Gene3D" id="3.40.50.150">
    <property type="entry name" value="Vaccinia Virus protein VP39"/>
    <property type="match status" value="1"/>
</dbReference>
<dbReference type="KEGG" id="ifn:GM661_14465"/>
<name>A0A8A7KG57_9FIRM</name>
<keyword evidence="3" id="KW-1185">Reference proteome</keyword>
<organism evidence="2 3">
    <name type="scientific">Iocasia fonsfrigidae</name>
    <dbReference type="NCBI Taxonomy" id="2682810"/>
    <lineage>
        <taxon>Bacteria</taxon>
        <taxon>Bacillati</taxon>
        <taxon>Bacillota</taxon>
        <taxon>Clostridia</taxon>
        <taxon>Halanaerobiales</taxon>
        <taxon>Halanaerobiaceae</taxon>
        <taxon>Iocasia</taxon>
    </lineage>
</organism>
<proteinExistence type="predicted"/>
<evidence type="ECO:0000313" key="3">
    <source>
        <dbReference type="Proteomes" id="UP000665020"/>
    </source>
</evidence>
<feature type="domain" description="Methyltransferase type 11" evidence="1">
    <location>
        <begin position="40"/>
        <end position="135"/>
    </location>
</feature>
<accession>A0A8A7KG57</accession>
<dbReference type="RefSeq" id="WP_230867471.1">
    <property type="nucleotide sequence ID" value="NZ_CP046640.1"/>
</dbReference>
<dbReference type="InterPro" id="IPR029063">
    <property type="entry name" value="SAM-dependent_MTases_sf"/>
</dbReference>
<dbReference type="GO" id="GO:0032259">
    <property type="term" value="P:methylation"/>
    <property type="evidence" value="ECO:0007669"/>
    <property type="project" value="UniProtKB-KW"/>
</dbReference>
<dbReference type="Pfam" id="PF08241">
    <property type="entry name" value="Methyltransf_11"/>
    <property type="match status" value="1"/>
</dbReference>
<dbReference type="InterPro" id="IPR050508">
    <property type="entry name" value="Methyltransf_Superfamily"/>
</dbReference>
<evidence type="ECO:0000313" key="2">
    <source>
        <dbReference type="EMBL" id="QTL99075.1"/>
    </source>
</evidence>
<dbReference type="AlphaFoldDB" id="A0A8A7KG57"/>
<keyword evidence="2" id="KW-0489">Methyltransferase</keyword>
<sequence length="213" mass="25479">MTKDFDCRKYWDEVAYNKEFTTPFQLNVFRKYVEKEAKVLDFGCGYGRTLHELYLNGYQNLYGTDISKNMLERAAKDYPFVNLTLKTKEKFDFEDNFFDAVIVFAVLTCIIKDEEQERLIREIKRVLKPGGIIYINDFLLNNDERNLKRYNYFSDKYKQFGVFELSEGGVFRHHSIEWIKLLTRSFEKIVFEEITYNTMNGNKSNGFYYIGKK</sequence>
<reference evidence="2" key="1">
    <citation type="submission" date="2019-12" db="EMBL/GenBank/DDBJ databases">
        <authorList>
            <person name="zhang j."/>
            <person name="sun C.M."/>
        </authorList>
    </citation>
    <scope>NUCLEOTIDE SEQUENCE</scope>
    <source>
        <strain evidence="2">NS-1</strain>
    </source>
</reference>
<dbReference type="GO" id="GO:0008757">
    <property type="term" value="F:S-adenosylmethionine-dependent methyltransferase activity"/>
    <property type="evidence" value="ECO:0007669"/>
    <property type="project" value="InterPro"/>
</dbReference>